<dbReference type="SUPFAM" id="SSF48690">
    <property type="entry name" value="Epsilon subunit of mitochondrial F1F0-ATP synthase"/>
    <property type="match status" value="1"/>
</dbReference>
<reference evidence="2" key="1">
    <citation type="submission" date="2020-10" db="EMBL/GenBank/DDBJ databases">
        <title>Genome Sequence of Monilinia vaccinii-corymbosi Sheds Light on Mummy Berry Disease Infection of Blueberry and Mating Type.</title>
        <authorList>
            <person name="Yow A.G."/>
            <person name="Zhang Y."/>
            <person name="Bansal K."/>
            <person name="Eacker S.M."/>
            <person name="Sullivan S."/>
            <person name="Liachko I."/>
            <person name="Cubeta M.A."/>
            <person name="Rollins J.A."/>
            <person name="Ashrafi H."/>
        </authorList>
    </citation>
    <scope>NUCLEOTIDE SEQUENCE</scope>
    <source>
        <strain evidence="2">RL-1</strain>
    </source>
</reference>
<keyword evidence="3" id="KW-1185">Reference proteome</keyword>
<sequence>MAFAWKASGLTYVVAVLQPSYNPLTWHSGGHWRGAWGRLLLTCFLDYSYNKYLSVAARTVRRSLKDDKRLAAERRGQMELRFAKWTNGKQGDTKNVVDAIAASNAEAASSS</sequence>
<comment type="similarity">
    <text evidence="1">Belongs to the eukaryotic ATPase epsilon family.</text>
</comment>
<dbReference type="OrthoDB" id="269124at2759"/>
<dbReference type="CDD" id="cd12153">
    <property type="entry name" value="F1-ATPase_epsilon"/>
    <property type="match status" value="1"/>
</dbReference>
<evidence type="ECO:0000313" key="2">
    <source>
        <dbReference type="EMBL" id="QSZ34104.1"/>
    </source>
</evidence>
<dbReference type="EMBL" id="CP063408">
    <property type="protein sequence ID" value="QSZ34104.1"/>
    <property type="molecule type" value="Genomic_DNA"/>
</dbReference>
<dbReference type="Gene3D" id="1.10.1620.20">
    <property type="entry name" value="ATP synthase, F1 complex, epsilon subunit superfamily, mitochondrial"/>
    <property type="match status" value="1"/>
</dbReference>
<evidence type="ECO:0008006" key="4">
    <source>
        <dbReference type="Google" id="ProtNLM"/>
    </source>
</evidence>
<name>A0A8A3PGE0_9HELO</name>
<dbReference type="Proteomes" id="UP000672032">
    <property type="component" value="Chromosome 4"/>
</dbReference>
<evidence type="ECO:0000313" key="3">
    <source>
        <dbReference type="Proteomes" id="UP000672032"/>
    </source>
</evidence>
<dbReference type="GO" id="GO:0045259">
    <property type="term" value="C:proton-transporting ATP synthase complex"/>
    <property type="evidence" value="ECO:0007669"/>
    <property type="project" value="InterPro"/>
</dbReference>
<dbReference type="FunFam" id="1.10.1620.20:FF:000003">
    <property type="entry name" value="Mitochondrial ATP synthase epsilon chain domain-containing protein"/>
    <property type="match status" value="1"/>
</dbReference>
<dbReference type="InterPro" id="IPR036742">
    <property type="entry name" value="ATP_synth_F1_esu_sf_mt"/>
</dbReference>
<dbReference type="GO" id="GO:0046933">
    <property type="term" value="F:proton-transporting ATP synthase activity, rotational mechanism"/>
    <property type="evidence" value="ECO:0007669"/>
    <property type="project" value="InterPro"/>
</dbReference>
<gene>
    <name evidence="2" type="ORF">DSL72_005692</name>
</gene>
<dbReference type="AlphaFoldDB" id="A0A8A3PGE0"/>
<organism evidence="2 3">
    <name type="scientific">Monilinia vaccinii-corymbosi</name>
    <dbReference type="NCBI Taxonomy" id="61207"/>
    <lineage>
        <taxon>Eukaryota</taxon>
        <taxon>Fungi</taxon>
        <taxon>Dikarya</taxon>
        <taxon>Ascomycota</taxon>
        <taxon>Pezizomycotina</taxon>
        <taxon>Leotiomycetes</taxon>
        <taxon>Helotiales</taxon>
        <taxon>Sclerotiniaceae</taxon>
        <taxon>Monilinia</taxon>
    </lineage>
</organism>
<accession>A0A8A3PGE0</accession>
<dbReference type="InterPro" id="IPR006721">
    <property type="entry name" value="ATP_synth_F1_esu_mt"/>
</dbReference>
<dbReference type="GO" id="GO:0005743">
    <property type="term" value="C:mitochondrial inner membrane"/>
    <property type="evidence" value="ECO:0007669"/>
    <property type="project" value="InterPro"/>
</dbReference>
<dbReference type="Pfam" id="PF04627">
    <property type="entry name" value="ATP-synt_Eps"/>
    <property type="match status" value="1"/>
</dbReference>
<protein>
    <recommendedName>
        <fullName evidence="4">Mitochondrial ATP synthase epsilon chain domain-containing protein</fullName>
    </recommendedName>
</protein>
<evidence type="ECO:0000256" key="1">
    <source>
        <dbReference type="ARBA" id="ARBA00009502"/>
    </source>
</evidence>
<proteinExistence type="inferred from homology"/>